<accession>A0ABR2Z4S5</accession>
<feature type="non-terminal residue" evidence="1">
    <location>
        <position position="72"/>
    </location>
</feature>
<keyword evidence="2" id="KW-1185">Reference proteome</keyword>
<evidence type="ECO:0000313" key="2">
    <source>
        <dbReference type="Proteomes" id="UP001437256"/>
    </source>
</evidence>
<reference evidence="1 2" key="1">
    <citation type="submission" date="2024-05" db="EMBL/GenBank/DDBJ databases">
        <title>A draft genome resource for the thread blight pathogen Marasmius tenuissimus strain MS-2.</title>
        <authorList>
            <person name="Yulfo-Soto G.E."/>
            <person name="Baruah I.K."/>
            <person name="Amoako-Attah I."/>
            <person name="Bukari Y."/>
            <person name="Meinhardt L.W."/>
            <person name="Bailey B.A."/>
            <person name="Cohen S.P."/>
        </authorList>
    </citation>
    <scope>NUCLEOTIDE SEQUENCE [LARGE SCALE GENOMIC DNA]</scope>
    <source>
        <strain evidence="1 2">MS-2</strain>
    </source>
</reference>
<comment type="caution">
    <text evidence="1">The sequence shown here is derived from an EMBL/GenBank/DDBJ whole genome shotgun (WGS) entry which is preliminary data.</text>
</comment>
<sequence>SMRESSIRLFVIWPTIEFTGLQQRMLLLVTQAAAIFFRSTLVRFTVKTTFDSAVVLHLATTTSQINMGQYVE</sequence>
<evidence type="ECO:0000313" key="1">
    <source>
        <dbReference type="EMBL" id="KAL0056477.1"/>
    </source>
</evidence>
<gene>
    <name evidence="1" type="ORF">AAF712_016919</name>
</gene>
<proteinExistence type="predicted"/>
<organism evidence="1 2">
    <name type="scientific">Marasmius tenuissimus</name>
    <dbReference type="NCBI Taxonomy" id="585030"/>
    <lineage>
        <taxon>Eukaryota</taxon>
        <taxon>Fungi</taxon>
        <taxon>Dikarya</taxon>
        <taxon>Basidiomycota</taxon>
        <taxon>Agaricomycotina</taxon>
        <taxon>Agaricomycetes</taxon>
        <taxon>Agaricomycetidae</taxon>
        <taxon>Agaricales</taxon>
        <taxon>Marasmiineae</taxon>
        <taxon>Marasmiaceae</taxon>
        <taxon>Marasmius</taxon>
    </lineage>
</organism>
<dbReference type="Proteomes" id="UP001437256">
    <property type="component" value="Unassembled WGS sequence"/>
</dbReference>
<name>A0ABR2Z4S5_9AGAR</name>
<feature type="non-terminal residue" evidence="1">
    <location>
        <position position="1"/>
    </location>
</feature>
<dbReference type="EMBL" id="JBBXMP010001992">
    <property type="protein sequence ID" value="KAL0056477.1"/>
    <property type="molecule type" value="Genomic_DNA"/>
</dbReference>
<protein>
    <submittedName>
        <fullName evidence="1">Uncharacterized protein</fullName>
    </submittedName>
</protein>